<dbReference type="AlphaFoldDB" id="A0A816C2Q4"/>
<proteinExistence type="predicted"/>
<organism evidence="1 3">
    <name type="scientific">Didymodactylos carnosus</name>
    <dbReference type="NCBI Taxonomy" id="1234261"/>
    <lineage>
        <taxon>Eukaryota</taxon>
        <taxon>Metazoa</taxon>
        <taxon>Spiralia</taxon>
        <taxon>Gnathifera</taxon>
        <taxon>Rotifera</taxon>
        <taxon>Eurotatoria</taxon>
        <taxon>Bdelloidea</taxon>
        <taxon>Philodinida</taxon>
        <taxon>Philodinidae</taxon>
        <taxon>Didymodactylos</taxon>
    </lineage>
</organism>
<comment type="caution">
    <text evidence="1">The sequence shown here is derived from an EMBL/GenBank/DDBJ whole genome shotgun (WGS) entry which is preliminary data.</text>
</comment>
<name>A0A816C2Q4_9BILA</name>
<gene>
    <name evidence="1" type="ORF">GPM918_LOCUS43549</name>
    <name evidence="2" type="ORF">SRO942_LOCUS45069</name>
</gene>
<dbReference type="EMBL" id="CAJNOQ010039875">
    <property type="protein sequence ID" value="CAF1618002.1"/>
    <property type="molecule type" value="Genomic_DNA"/>
</dbReference>
<evidence type="ECO:0000313" key="3">
    <source>
        <dbReference type="Proteomes" id="UP000663829"/>
    </source>
</evidence>
<dbReference type="Proteomes" id="UP000681722">
    <property type="component" value="Unassembled WGS sequence"/>
</dbReference>
<dbReference type="OrthoDB" id="308383at2759"/>
<keyword evidence="3" id="KW-1185">Reference proteome</keyword>
<protein>
    <submittedName>
        <fullName evidence="1">Uncharacterized protein</fullName>
    </submittedName>
</protein>
<evidence type="ECO:0000313" key="2">
    <source>
        <dbReference type="EMBL" id="CAF4506000.1"/>
    </source>
</evidence>
<sequence>MEKTNLQSVSTEQAFEIFRSGDMSYSKIGSSSRCHACDQIGDISTQLFYTSCDRHYCNGHYCLMLEANVVVRWKCPDCKVCQTCSKLHPDNVHDAKKEDDIRQTIIRHNKK</sequence>
<reference evidence="1" key="1">
    <citation type="submission" date="2021-02" db="EMBL/GenBank/DDBJ databases">
        <authorList>
            <person name="Nowell W R."/>
        </authorList>
    </citation>
    <scope>NUCLEOTIDE SEQUENCE</scope>
</reference>
<dbReference type="Proteomes" id="UP000663829">
    <property type="component" value="Unassembled WGS sequence"/>
</dbReference>
<accession>A0A816C2Q4</accession>
<dbReference type="EMBL" id="CAJOBC010106901">
    <property type="protein sequence ID" value="CAF4506000.1"/>
    <property type="molecule type" value="Genomic_DNA"/>
</dbReference>
<evidence type="ECO:0000313" key="1">
    <source>
        <dbReference type="EMBL" id="CAF1618002.1"/>
    </source>
</evidence>